<dbReference type="InterPro" id="IPR005829">
    <property type="entry name" value="Sugar_transporter_CS"/>
</dbReference>
<keyword evidence="5 9" id="KW-1133">Transmembrane helix</keyword>
<evidence type="ECO:0000256" key="9">
    <source>
        <dbReference type="SAM" id="Phobius"/>
    </source>
</evidence>
<accession>A0ABP6V3F1</accession>
<protein>
    <submittedName>
        <fullName evidence="11">Sugar porter family MFS transporter</fullName>
    </submittedName>
</protein>
<dbReference type="InterPro" id="IPR020846">
    <property type="entry name" value="MFS_dom"/>
</dbReference>
<comment type="similarity">
    <text evidence="2 7">Belongs to the major facilitator superfamily. Sugar transporter (TC 2.A.1.1) family.</text>
</comment>
<feature type="transmembrane region" description="Helical" evidence="9">
    <location>
        <begin position="431"/>
        <end position="454"/>
    </location>
</feature>
<feature type="transmembrane region" description="Helical" evidence="9">
    <location>
        <begin position="405"/>
        <end position="425"/>
    </location>
</feature>
<comment type="subcellular location">
    <subcellularLocation>
        <location evidence="1">Cell membrane</location>
        <topology evidence="1">Multi-pass membrane protein</topology>
    </subcellularLocation>
</comment>
<reference evidence="12" key="1">
    <citation type="journal article" date="2019" name="Int. J. Syst. Evol. Microbiol.">
        <title>The Global Catalogue of Microorganisms (GCM) 10K type strain sequencing project: providing services to taxonomists for standard genome sequencing and annotation.</title>
        <authorList>
            <consortium name="The Broad Institute Genomics Platform"/>
            <consortium name="The Broad Institute Genome Sequencing Center for Infectious Disease"/>
            <person name="Wu L."/>
            <person name="Ma J."/>
        </authorList>
    </citation>
    <scope>NUCLEOTIDE SEQUENCE [LARGE SCALE GENOMIC DNA]</scope>
    <source>
        <strain evidence="12">JCM 16898</strain>
    </source>
</reference>
<dbReference type="PANTHER" id="PTHR48020">
    <property type="entry name" value="PROTON MYO-INOSITOL COTRANSPORTER"/>
    <property type="match status" value="1"/>
</dbReference>
<dbReference type="PRINTS" id="PR00171">
    <property type="entry name" value="SUGRTRNSPORT"/>
</dbReference>
<evidence type="ECO:0000313" key="11">
    <source>
        <dbReference type="EMBL" id="GAA3526216.1"/>
    </source>
</evidence>
<evidence type="ECO:0000256" key="8">
    <source>
        <dbReference type="SAM" id="MobiDB-lite"/>
    </source>
</evidence>
<keyword evidence="6 9" id="KW-0472">Membrane</keyword>
<name>A0ABP6V3F1_9PSEU</name>
<dbReference type="SUPFAM" id="SSF103473">
    <property type="entry name" value="MFS general substrate transporter"/>
    <property type="match status" value="1"/>
</dbReference>
<dbReference type="EMBL" id="BAAAZN010000001">
    <property type="protein sequence ID" value="GAA3526216.1"/>
    <property type="molecule type" value="Genomic_DNA"/>
</dbReference>
<feature type="transmembrane region" description="Helical" evidence="9">
    <location>
        <begin position="31"/>
        <end position="56"/>
    </location>
</feature>
<evidence type="ECO:0000256" key="2">
    <source>
        <dbReference type="ARBA" id="ARBA00010992"/>
    </source>
</evidence>
<feature type="transmembrane region" description="Helical" evidence="9">
    <location>
        <begin position="368"/>
        <end position="393"/>
    </location>
</feature>
<evidence type="ECO:0000256" key="3">
    <source>
        <dbReference type="ARBA" id="ARBA00022448"/>
    </source>
</evidence>
<feature type="transmembrane region" description="Helical" evidence="9">
    <location>
        <begin position="336"/>
        <end position="362"/>
    </location>
</feature>
<feature type="region of interest" description="Disordered" evidence="8">
    <location>
        <begin position="1"/>
        <end position="23"/>
    </location>
</feature>
<evidence type="ECO:0000256" key="7">
    <source>
        <dbReference type="RuleBase" id="RU003346"/>
    </source>
</evidence>
<evidence type="ECO:0000256" key="4">
    <source>
        <dbReference type="ARBA" id="ARBA00022692"/>
    </source>
</evidence>
<dbReference type="InterPro" id="IPR036259">
    <property type="entry name" value="MFS_trans_sf"/>
</dbReference>
<evidence type="ECO:0000256" key="1">
    <source>
        <dbReference type="ARBA" id="ARBA00004651"/>
    </source>
</evidence>
<feature type="transmembrane region" description="Helical" evidence="9">
    <location>
        <begin position="183"/>
        <end position="202"/>
    </location>
</feature>
<feature type="transmembrane region" description="Helical" evidence="9">
    <location>
        <begin position="160"/>
        <end position="177"/>
    </location>
</feature>
<keyword evidence="12" id="KW-1185">Reference proteome</keyword>
<dbReference type="Pfam" id="PF00083">
    <property type="entry name" value="Sugar_tr"/>
    <property type="match status" value="1"/>
</dbReference>
<sequence>MRKATPPKAAAEPKALVPADERARRRRQRTAGAVAAIAALLVGYDMGVISGALLFIEPEFRLSSFQSGAVVTTLLIGAVVGAAVAGWAAQAIGRRTTLLVTCLLYVISSVLMAVAPDYGWLLVGRVLAGLAVGATQSTVPTYLAELAPTGNRGRHTSGNQLMIASGILIAAVINYFFSQDLSWRWSLGIAAIPAALIGAALFRQSETPRWLMLKGRTDEARHILDRLLPPDEAQLAYRELDAARHDETAGAGNTSLTLRGLLGLRALRRILVVAVVFAMAQQLLGINSIVYYAPTILKSVGFGTQAALINTVGFGVLSVVMTLVCGYVVDRSGRRPLLIGGGITLGVAMLAVAAVFGFGLLGTGAGQGISLAMLSIFKAGYSLTWGPVVWIMLPELLPLRARAAGVSLATSAQVLVTVFLTLYFPSLIANGAAGIFLFFGLFGLAAAVFVARLLPETSGKSLEALHLPGSAAR</sequence>
<dbReference type="NCBIfam" id="TIGR00879">
    <property type="entry name" value="SP"/>
    <property type="match status" value="1"/>
</dbReference>
<feature type="transmembrane region" description="Helical" evidence="9">
    <location>
        <begin position="96"/>
        <end position="114"/>
    </location>
</feature>
<dbReference type="RefSeq" id="WP_344855039.1">
    <property type="nucleotide sequence ID" value="NZ_BAAAZN010000001.1"/>
</dbReference>
<evidence type="ECO:0000259" key="10">
    <source>
        <dbReference type="PROSITE" id="PS50850"/>
    </source>
</evidence>
<dbReference type="Gene3D" id="1.20.1250.20">
    <property type="entry name" value="MFS general substrate transporter like domains"/>
    <property type="match status" value="1"/>
</dbReference>
<proteinExistence type="inferred from homology"/>
<dbReference type="InterPro" id="IPR005828">
    <property type="entry name" value="MFS_sugar_transport-like"/>
</dbReference>
<feature type="compositionally biased region" description="Low complexity" evidence="8">
    <location>
        <begin position="1"/>
        <end position="18"/>
    </location>
</feature>
<evidence type="ECO:0000313" key="12">
    <source>
        <dbReference type="Proteomes" id="UP001500689"/>
    </source>
</evidence>
<comment type="caution">
    <text evidence="11">The sequence shown here is derived from an EMBL/GenBank/DDBJ whole genome shotgun (WGS) entry which is preliminary data.</text>
</comment>
<evidence type="ECO:0000256" key="6">
    <source>
        <dbReference type="ARBA" id="ARBA00023136"/>
    </source>
</evidence>
<feature type="transmembrane region" description="Helical" evidence="9">
    <location>
        <begin position="68"/>
        <end position="89"/>
    </location>
</feature>
<feature type="transmembrane region" description="Helical" evidence="9">
    <location>
        <begin position="120"/>
        <end position="139"/>
    </location>
</feature>
<organism evidence="11 12">
    <name type="scientific">Amycolatopsis ultiminotia</name>
    <dbReference type="NCBI Taxonomy" id="543629"/>
    <lineage>
        <taxon>Bacteria</taxon>
        <taxon>Bacillati</taxon>
        <taxon>Actinomycetota</taxon>
        <taxon>Actinomycetes</taxon>
        <taxon>Pseudonocardiales</taxon>
        <taxon>Pseudonocardiaceae</taxon>
        <taxon>Amycolatopsis</taxon>
    </lineage>
</organism>
<evidence type="ECO:0000256" key="5">
    <source>
        <dbReference type="ARBA" id="ARBA00022989"/>
    </source>
</evidence>
<feature type="transmembrane region" description="Helical" evidence="9">
    <location>
        <begin position="270"/>
        <end position="294"/>
    </location>
</feature>
<dbReference type="PANTHER" id="PTHR48020:SF12">
    <property type="entry name" value="PROTON MYO-INOSITOL COTRANSPORTER"/>
    <property type="match status" value="1"/>
</dbReference>
<keyword evidence="3 7" id="KW-0813">Transport</keyword>
<dbReference type="Proteomes" id="UP001500689">
    <property type="component" value="Unassembled WGS sequence"/>
</dbReference>
<feature type="transmembrane region" description="Helical" evidence="9">
    <location>
        <begin position="306"/>
        <end position="329"/>
    </location>
</feature>
<dbReference type="PROSITE" id="PS00217">
    <property type="entry name" value="SUGAR_TRANSPORT_2"/>
    <property type="match status" value="1"/>
</dbReference>
<gene>
    <name evidence="11" type="ORF">GCM10022222_06460</name>
</gene>
<keyword evidence="4 9" id="KW-0812">Transmembrane</keyword>
<feature type="domain" description="Major facilitator superfamily (MFS) profile" evidence="10">
    <location>
        <begin position="31"/>
        <end position="458"/>
    </location>
</feature>
<dbReference type="InterPro" id="IPR003663">
    <property type="entry name" value="Sugar/inositol_transpt"/>
</dbReference>
<dbReference type="PROSITE" id="PS50850">
    <property type="entry name" value="MFS"/>
    <property type="match status" value="1"/>
</dbReference>
<dbReference type="InterPro" id="IPR050814">
    <property type="entry name" value="Myo-inositol_Transporter"/>
</dbReference>